<dbReference type="GeneID" id="64661360"/>
<feature type="region of interest" description="Disordered" evidence="1">
    <location>
        <begin position="455"/>
        <end position="483"/>
    </location>
</feature>
<protein>
    <submittedName>
        <fullName evidence="2">Uncharacterized protein</fullName>
    </submittedName>
</protein>
<dbReference type="Proteomes" id="UP001195769">
    <property type="component" value="Unassembled WGS sequence"/>
</dbReference>
<dbReference type="RefSeq" id="XP_041225754.1">
    <property type="nucleotide sequence ID" value="XM_041367062.1"/>
</dbReference>
<accession>A0AAD4HKQ2</accession>
<proteinExistence type="predicted"/>
<comment type="caution">
    <text evidence="2">The sequence shown here is derived from an EMBL/GenBank/DDBJ whole genome shotgun (WGS) entry which is preliminary data.</text>
</comment>
<feature type="compositionally biased region" description="Polar residues" evidence="1">
    <location>
        <begin position="409"/>
        <end position="424"/>
    </location>
</feature>
<sequence>MATQSFYATKRTGGTRHIRMPLRTRPKVSLSKEARAALRFTQREKSRLFRDALNDAWSQIDQTTKTIAGSHHKSIRRVQNNLYFGRGMLRSRRVKPNLWNTFCWKKNQEKENSGLGKAALQSLVRDHKDEYHALSKEEQDELLEEFANSRETKTMGLRISAKSKVNDIMQTLKAVENELNSLKCRTGAETILFATEGVQTFMGSVMGIDGQDLVSKMEGFAVQGIKGAAKNHQQRVSGLCSSIREIMNSKLQEVTGDDRAKMQWVHYFRNVIQRYQVVVEGWPNNIPFTNLSKVSSAIPDLEMLLRKWESGATYWKAIDDIEFEWLRRERDEGLESGDIIDQRRRTRSDKGKKHRQPAGTQNGRKTVHKSAEFVDTDDEQDEPRLQSPEPHLQSPEPRLQSPEPRLQSPVAQPATSGSLPSTTPAPGFQFNALEFPFNPQFNLNAPEFQFNTPEFQFNPQFNFDGPEFQFNDAPDFGPGPLLN</sequence>
<evidence type="ECO:0000313" key="2">
    <source>
        <dbReference type="EMBL" id="KAG1900178.1"/>
    </source>
</evidence>
<name>A0AAD4HKQ2_9AGAM</name>
<dbReference type="AlphaFoldDB" id="A0AAD4HKQ2"/>
<evidence type="ECO:0000256" key="1">
    <source>
        <dbReference type="SAM" id="MobiDB-lite"/>
    </source>
</evidence>
<feature type="compositionally biased region" description="Basic residues" evidence="1">
    <location>
        <begin position="344"/>
        <end position="356"/>
    </location>
</feature>
<gene>
    <name evidence="2" type="ORF">F5891DRAFT_1188876</name>
</gene>
<feature type="region of interest" description="Disordered" evidence="1">
    <location>
        <begin position="338"/>
        <end position="427"/>
    </location>
</feature>
<reference evidence="2" key="1">
    <citation type="journal article" date="2020" name="New Phytol.">
        <title>Comparative genomics reveals dynamic genome evolution in host specialist ectomycorrhizal fungi.</title>
        <authorList>
            <person name="Lofgren L.A."/>
            <person name="Nguyen N.H."/>
            <person name="Vilgalys R."/>
            <person name="Ruytinx J."/>
            <person name="Liao H.L."/>
            <person name="Branco S."/>
            <person name="Kuo A."/>
            <person name="LaButti K."/>
            <person name="Lipzen A."/>
            <person name="Andreopoulos W."/>
            <person name="Pangilinan J."/>
            <person name="Riley R."/>
            <person name="Hundley H."/>
            <person name="Na H."/>
            <person name="Barry K."/>
            <person name="Grigoriev I.V."/>
            <person name="Stajich J.E."/>
            <person name="Kennedy P.G."/>
        </authorList>
    </citation>
    <scope>NUCLEOTIDE SEQUENCE</scope>
    <source>
        <strain evidence="2">FC203</strain>
    </source>
</reference>
<organism evidence="2 3">
    <name type="scientific">Suillus fuscotomentosus</name>
    <dbReference type="NCBI Taxonomy" id="1912939"/>
    <lineage>
        <taxon>Eukaryota</taxon>
        <taxon>Fungi</taxon>
        <taxon>Dikarya</taxon>
        <taxon>Basidiomycota</taxon>
        <taxon>Agaricomycotina</taxon>
        <taxon>Agaricomycetes</taxon>
        <taxon>Agaricomycetidae</taxon>
        <taxon>Boletales</taxon>
        <taxon>Suillineae</taxon>
        <taxon>Suillaceae</taxon>
        <taxon>Suillus</taxon>
    </lineage>
</organism>
<dbReference type="EMBL" id="JABBWK010000028">
    <property type="protein sequence ID" value="KAG1900178.1"/>
    <property type="molecule type" value="Genomic_DNA"/>
</dbReference>
<keyword evidence="3" id="KW-1185">Reference proteome</keyword>
<evidence type="ECO:0000313" key="3">
    <source>
        <dbReference type="Proteomes" id="UP001195769"/>
    </source>
</evidence>